<proteinExistence type="predicted"/>
<organism evidence="1 2">
    <name type="scientific">Aspergillus calidoustus</name>
    <dbReference type="NCBI Taxonomy" id="454130"/>
    <lineage>
        <taxon>Eukaryota</taxon>
        <taxon>Fungi</taxon>
        <taxon>Dikarya</taxon>
        <taxon>Ascomycota</taxon>
        <taxon>Pezizomycotina</taxon>
        <taxon>Eurotiomycetes</taxon>
        <taxon>Eurotiomycetidae</taxon>
        <taxon>Eurotiales</taxon>
        <taxon>Aspergillaceae</taxon>
        <taxon>Aspergillus</taxon>
        <taxon>Aspergillus subgen. Nidulantes</taxon>
    </lineage>
</organism>
<evidence type="ECO:0000313" key="1">
    <source>
        <dbReference type="EMBL" id="CEL03333.1"/>
    </source>
</evidence>
<reference evidence="2" key="1">
    <citation type="journal article" date="2016" name="Genome Announc.">
        <title>Draft genome sequences of fungus Aspergillus calidoustus.</title>
        <authorList>
            <person name="Horn F."/>
            <person name="Linde J."/>
            <person name="Mattern D.J."/>
            <person name="Walther G."/>
            <person name="Guthke R."/>
            <person name="Scherlach K."/>
            <person name="Martin K."/>
            <person name="Brakhage A.A."/>
            <person name="Petzke L."/>
            <person name="Valiante V."/>
        </authorList>
    </citation>
    <scope>NUCLEOTIDE SEQUENCE [LARGE SCALE GENOMIC DNA]</scope>
    <source>
        <strain evidence="2">SF006504</strain>
    </source>
</reference>
<keyword evidence="2" id="KW-1185">Reference proteome</keyword>
<dbReference type="SUPFAM" id="SSF48403">
    <property type="entry name" value="Ankyrin repeat"/>
    <property type="match status" value="1"/>
</dbReference>
<evidence type="ECO:0000313" key="2">
    <source>
        <dbReference type="Proteomes" id="UP000054771"/>
    </source>
</evidence>
<dbReference type="Proteomes" id="UP000054771">
    <property type="component" value="Unassembled WGS sequence"/>
</dbReference>
<dbReference type="OrthoDB" id="21416at2759"/>
<accession>A0A0U4Z188</accession>
<dbReference type="InterPro" id="IPR036770">
    <property type="entry name" value="Ankyrin_rpt-contain_sf"/>
</dbReference>
<name>A0A0U4Z188_ASPCI</name>
<gene>
    <name evidence="1" type="ORF">ASPCAL04489</name>
</gene>
<dbReference type="AlphaFoldDB" id="A0A0U4Z188"/>
<sequence length="124" mass="13502">MSKLGEENLNPALAPGHTINARNNARETPVMKYTSLGNPKGIQIFQNIGADLFTTSNTGETPLYILARAPTDEYKSIPLPWGLCRTDGKKVVKCFKYLLGLGLDPSLEDRGSRTAMISNGFVVC</sequence>
<protein>
    <submittedName>
        <fullName evidence="1">Uncharacterized protein</fullName>
    </submittedName>
</protein>
<dbReference type="EMBL" id="CDMC01000003">
    <property type="protein sequence ID" value="CEL03333.1"/>
    <property type="molecule type" value="Genomic_DNA"/>
</dbReference>
<dbReference type="Gene3D" id="1.25.40.20">
    <property type="entry name" value="Ankyrin repeat-containing domain"/>
    <property type="match status" value="1"/>
</dbReference>